<dbReference type="HOGENOM" id="CLU_008023_0_2_7"/>
<reference evidence="13 14" key="1">
    <citation type="submission" date="2006-10" db="EMBL/GenBank/DDBJ databases">
        <title>Complete sequence of Syntrophobacter fumaroxidans MPOB.</title>
        <authorList>
            <consortium name="US DOE Joint Genome Institute"/>
            <person name="Copeland A."/>
            <person name="Lucas S."/>
            <person name="Lapidus A."/>
            <person name="Barry K."/>
            <person name="Detter J.C."/>
            <person name="Glavina del Rio T."/>
            <person name="Hammon N."/>
            <person name="Israni S."/>
            <person name="Pitluck S."/>
            <person name="Goltsman E.G."/>
            <person name="Martinez M."/>
            <person name="Schmutz J."/>
            <person name="Larimer F."/>
            <person name="Land M."/>
            <person name="Hauser L."/>
            <person name="Kyrpides N."/>
            <person name="Kim E."/>
            <person name="Boone D.R."/>
            <person name="Brockman F."/>
            <person name="Culley D."/>
            <person name="Ferry J."/>
            <person name="Gunsalus R."/>
            <person name="McInerney M.J."/>
            <person name="Morrison M."/>
            <person name="Plugge C."/>
            <person name="Rohlin L."/>
            <person name="Scholten J."/>
            <person name="Sieber J."/>
            <person name="Stams A.J.M."/>
            <person name="Worm P."/>
            <person name="Henstra A.M."/>
            <person name="Richardson P."/>
        </authorList>
    </citation>
    <scope>NUCLEOTIDE SEQUENCE [LARGE SCALE GENOMIC DNA]</scope>
    <source>
        <strain evidence="14">DSM 10017 / MPOB</strain>
    </source>
</reference>
<dbReference type="InterPro" id="IPR011005">
    <property type="entry name" value="Dihydropteroate_synth-like_sf"/>
</dbReference>
<comment type="similarity">
    <text evidence="4">Belongs to the DHPS family.</text>
</comment>
<dbReference type="InterPro" id="IPR000489">
    <property type="entry name" value="Pterin-binding_dom"/>
</dbReference>
<dbReference type="GO" id="GO:0004156">
    <property type="term" value="F:dihydropteroate synthase activity"/>
    <property type="evidence" value="ECO:0007669"/>
    <property type="project" value="UniProtKB-EC"/>
</dbReference>
<evidence type="ECO:0000256" key="11">
    <source>
        <dbReference type="ARBA" id="ARBA00030193"/>
    </source>
</evidence>
<dbReference type="Proteomes" id="UP000001784">
    <property type="component" value="Chromosome"/>
</dbReference>
<organism evidence="13 14">
    <name type="scientific">Syntrophobacter fumaroxidans (strain DSM 10017 / MPOB)</name>
    <dbReference type="NCBI Taxonomy" id="335543"/>
    <lineage>
        <taxon>Bacteria</taxon>
        <taxon>Pseudomonadati</taxon>
        <taxon>Thermodesulfobacteriota</taxon>
        <taxon>Syntrophobacteria</taxon>
        <taxon>Syntrophobacterales</taxon>
        <taxon>Syntrophobacteraceae</taxon>
        <taxon>Syntrophobacter</taxon>
    </lineage>
</organism>
<dbReference type="FunCoup" id="A0LFP7">
    <property type="interactions" value="469"/>
</dbReference>
<keyword evidence="9" id="KW-0460">Magnesium</keyword>
<evidence type="ECO:0000256" key="6">
    <source>
        <dbReference type="ARBA" id="ARBA00016919"/>
    </source>
</evidence>
<dbReference type="AlphaFoldDB" id="A0LFP7"/>
<dbReference type="EC" id="2.5.1.15" evidence="5"/>
<dbReference type="InParanoid" id="A0LFP7"/>
<dbReference type="FunFam" id="3.20.20.20:FF:000006">
    <property type="entry name" value="Dihydropteroate synthase"/>
    <property type="match status" value="1"/>
</dbReference>
<dbReference type="EMBL" id="CP000478">
    <property type="protein sequence ID" value="ABK16249.1"/>
    <property type="molecule type" value="Genomic_DNA"/>
</dbReference>
<evidence type="ECO:0000256" key="7">
    <source>
        <dbReference type="ARBA" id="ARBA00022679"/>
    </source>
</evidence>
<protein>
    <recommendedName>
        <fullName evidence="6">Dihydropteroate synthase</fullName>
        <ecNumber evidence="5">2.5.1.15</ecNumber>
    </recommendedName>
    <alternativeName>
        <fullName evidence="11">Dihydropteroate pyrophosphorylase</fullName>
    </alternativeName>
</protein>
<dbReference type="OrthoDB" id="9811744at2"/>
<evidence type="ECO:0000256" key="9">
    <source>
        <dbReference type="ARBA" id="ARBA00022842"/>
    </source>
</evidence>
<keyword evidence="7 13" id="KW-0808">Transferase</keyword>
<keyword evidence="8" id="KW-0479">Metal-binding</keyword>
<dbReference type="GO" id="GO:0046872">
    <property type="term" value="F:metal ion binding"/>
    <property type="evidence" value="ECO:0007669"/>
    <property type="project" value="UniProtKB-KW"/>
</dbReference>
<evidence type="ECO:0000313" key="13">
    <source>
        <dbReference type="EMBL" id="ABK16249.1"/>
    </source>
</evidence>
<evidence type="ECO:0000259" key="12">
    <source>
        <dbReference type="PROSITE" id="PS50972"/>
    </source>
</evidence>
<keyword evidence="14" id="KW-1185">Reference proteome</keyword>
<dbReference type="InterPro" id="IPR045031">
    <property type="entry name" value="DHP_synth-like"/>
</dbReference>
<dbReference type="PROSITE" id="PS00793">
    <property type="entry name" value="DHPS_2"/>
    <property type="match status" value="1"/>
</dbReference>
<evidence type="ECO:0000313" key="14">
    <source>
        <dbReference type="Proteomes" id="UP000001784"/>
    </source>
</evidence>
<dbReference type="PANTHER" id="PTHR20941">
    <property type="entry name" value="FOLATE SYNTHESIS PROTEINS"/>
    <property type="match status" value="1"/>
</dbReference>
<comment type="pathway">
    <text evidence="3">Cofactor biosynthesis; tetrahydrofolate biosynthesis; 7,8-dihydrofolate from 2-amino-4-hydroxy-6-hydroxymethyl-7,8-dihydropteridine diphosphate and 4-aminobenzoate: step 1/2.</text>
</comment>
<evidence type="ECO:0000256" key="2">
    <source>
        <dbReference type="ARBA" id="ARBA00001946"/>
    </source>
</evidence>
<dbReference type="eggNOG" id="COG0294">
    <property type="taxonomic scope" value="Bacteria"/>
</dbReference>
<keyword evidence="10" id="KW-0289">Folate biosynthesis</keyword>
<evidence type="ECO:0000256" key="8">
    <source>
        <dbReference type="ARBA" id="ARBA00022723"/>
    </source>
</evidence>
<dbReference type="Pfam" id="PF00809">
    <property type="entry name" value="Pterin_bind"/>
    <property type="match status" value="1"/>
</dbReference>
<dbReference type="NCBIfam" id="TIGR01496">
    <property type="entry name" value="DHPS"/>
    <property type="match status" value="1"/>
</dbReference>
<dbReference type="KEGG" id="sfu:Sfum_0550"/>
<dbReference type="SUPFAM" id="SSF51717">
    <property type="entry name" value="Dihydropteroate synthetase-like"/>
    <property type="match status" value="1"/>
</dbReference>
<accession>A0LFP7</accession>
<evidence type="ECO:0000256" key="5">
    <source>
        <dbReference type="ARBA" id="ARBA00012458"/>
    </source>
</evidence>
<dbReference type="GO" id="GO:0046654">
    <property type="term" value="P:tetrahydrofolate biosynthetic process"/>
    <property type="evidence" value="ECO:0007669"/>
    <property type="project" value="TreeGrafter"/>
</dbReference>
<evidence type="ECO:0000256" key="1">
    <source>
        <dbReference type="ARBA" id="ARBA00000012"/>
    </source>
</evidence>
<dbReference type="CDD" id="cd00739">
    <property type="entry name" value="DHPS"/>
    <property type="match status" value="1"/>
</dbReference>
<dbReference type="PROSITE" id="PS50972">
    <property type="entry name" value="PTERIN_BINDING"/>
    <property type="match status" value="1"/>
</dbReference>
<evidence type="ECO:0000256" key="10">
    <source>
        <dbReference type="ARBA" id="ARBA00022909"/>
    </source>
</evidence>
<gene>
    <name evidence="13" type="ordered locus">Sfum_0550</name>
</gene>
<dbReference type="GO" id="GO:0005829">
    <property type="term" value="C:cytosol"/>
    <property type="evidence" value="ECO:0007669"/>
    <property type="project" value="TreeGrafter"/>
</dbReference>
<dbReference type="PANTHER" id="PTHR20941:SF1">
    <property type="entry name" value="FOLIC ACID SYNTHESIS PROTEIN FOL1"/>
    <property type="match status" value="1"/>
</dbReference>
<sequence>MSISERKDYILRLKSGCLSLGRRTLVMGILNVTPDSFSEAGKFFSFDSAVEQASALISAGADILDIGGESTRPFSDPVPLESELERVLPVIEAVRAVGNVPISIDTTKAEVAKRAIEAGADIINDVSAMRFDENMVKVASDSGAPVILMHMQGNPKNMQQEPRYASLLSEIVAFLEDRIQFAVQNGVDRSQIIVDPGIGFGKTVEHNLSLIRNLPAFGCLDRPVLLGASRKRFIGSILGRSPDDREVGTAAVNAVAIASGVHILRVHDVGFHLQVARMGDAIRSAG</sequence>
<dbReference type="Gene3D" id="3.20.20.20">
    <property type="entry name" value="Dihydropteroate synthase-like"/>
    <property type="match status" value="1"/>
</dbReference>
<dbReference type="STRING" id="335543.Sfum_0550"/>
<proteinExistence type="inferred from homology"/>
<dbReference type="RefSeq" id="WP_011697422.1">
    <property type="nucleotide sequence ID" value="NC_008554.1"/>
</dbReference>
<comment type="catalytic activity">
    <reaction evidence="1">
        <text>(7,8-dihydropterin-6-yl)methyl diphosphate + 4-aminobenzoate = 7,8-dihydropteroate + diphosphate</text>
        <dbReference type="Rhea" id="RHEA:19949"/>
        <dbReference type="ChEBI" id="CHEBI:17836"/>
        <dbReference type="ChEBI" id="CHEBI:17839"/>
        <dbReference type="ChEBI" id="CHEBI:33019"/>
        <dbReference type="ChEBI" id="CHEBI:72950"/>
        <dbReference type="EC" id="2.5.1.15"/>
    </reaction>
</comment>
<evidence type="ECO:0000256" key="3">
    <source>
        <dbReference type="ARBA" id="ARBA00004763"/>
    </source>
</evidence>
<feature type="domain" description="Pterin-binding" evidence="12">
    <location>
        <begin position="24"/>
        <end position="277"/>
    </location>
</feature>
<dbReference type="InterPro" id="IPR006390">
    <property type="entry name" value="DHP_synth_dom"/>
</dbReference>
<name>A0LFP7_SYNFM</name>
<evidence type="ECO:0000256" key="4">
    <source>
        <dbReference type="ARBA" id="ARBA00009503"/>
    </source>
</evidence>
<dbReference type="GO" id="GO:0046656">
    <property type="term" value="P:folic acid biosynthetic process"/>
    <property type="evidence" value="ECO:0007669"/>
    <property type="project" value="UniProtKB-KW"/>
</dbReference>
<comment type="cofactor">
    <cofactor evidence="2">
        <name>Mg(2+)</name>
        <dbReference type="ChEBI" id="CHEBI:18420"/>
    </cofactor>
</comment>